<organism evidence="4 5">
    <name type="scientific">Kitasatospora phosalacinea</name>
    <dbReference type="NCBI Taxonomy" id="2065"/>
    <lineage>
        <taxon>Bacteria</taxon>
        <taxon>Bacillati</taxon>
        <taxon>Actinomycetota</taxon>
        <taxon>Actinomycetes</taxon>
        <taxon>Kitasatosporales</taxon>
        <taxon>Streptomycetaceae</taxon>
        <taxon>Kitasatospora</taxon>
    </lineage>
</organism>
<sequence length="354" mass="38627">MTATSRDPLAAHPSAGQYSAPHPSAERLLHERLLREHPLREHPLREHLRDLDCLDETLAFNRAFERAASSRPARRGPLDPAVLALLRRNRLGGDTPPRRLPQARDRRLPGGVRVRVLDPGAPEGVLLHLHGGGWAFGSADGQDERLWELARRARLAVVSVDYRLAPEHPHPAGPEDCEAAARWLAEAEFGTRRLLIGGESAGAHLAVLTLLRLRDGGGPVHAYRAAHLAFGPYDLAMTPSQRDFGDRSLLSNTRSLEASYAMYSPGTGPGERRDPALSPLYADLTGLPPARLVVGTEDPLLDDSVLLARRWQDAGGTARLDVVAGAMHGFTLYPLTVTTRERRRESAFLAAAGR</sequence>
<dbReference type="RefSeq" id="WP_380327581.1">
    <property type="nucleotide sequence ID" value="NZ_JBHYPW010000040.1"/>
</dbReference>
<evidence type="ECO:0000256" key="1">
    <source>
        <dbReference type="ARBA" id="ARBA00022801"/>
    </source>
</evidence>
<dbReference type="GO" id="GO:0016787">
    <property type="term" value="F:hydrolase activity"/>
    <property type="evidence" value="ECO:0007669"/>
    <property type="project" value="UniProtKB-KW"/>
</dbReference>
<feature type="region of interest" description="Disordered" evidence="2">
    <location>
        <begin position="1"/>
        <end position="22"/>
    </location>
</feature>
<keyword evidence="5" id="KW-1185">Reference proteome</keyword>
<dbReference type="EMBL" id="JBHYPX010000041">
    <property type="protein sequence ID" value="MFE1354319.1"/>
    <property type="molecule type" value="Genomic_DNA"/>
</dbReference>
<reference evidence="4 5" key="1">
    <citation type="submission" date="2024-09" db="EMBL/GenBank/DDBJ databases">
        <title>The Natural Products Discovery Center: Release of the First 8490 Sequenced Strains for Exploring Actinobacteria Biosynthetic Diversity.</title>
        <authorList>
            <person name="Kalkreuter E."/>
            <person name="Kautsar S.A."/>
            <person name="Yang D."/>
            <person name="Bader C.D."/>
            <person name="Teijaro C.N."/>
            <person name="Fluegel L."/>
            <person name="Davis C.M."/>
            <person name="Simpson J.R."/>
            <person name="Lauterbach L."/>
            <person name="Steele A.D."/>
            <person name="Gui C."/>
            <person name="Meng S."/>
            <person name="Li G."/>
            <person name="Viehrig K."/>
            <person name="Ye F."/>
            <person name="Su P."/>
            <person name="Kiefer A.F."/>
            <person name="Nichols A."/>
            <person name="Cepeda A.J."/>
            <person name="Yan W."/>
            <person name="Fan B."/>
            <person name="Jiang Y."/>
            <person name="Adhikari A."/>
            <person name="Zheng C.-J."/>
            <person name="Schuster L."/>
            <person name="Cowan T.M."/>
            <person name="Smanski M.J."/>
            <person name="Chevrette M.G."/>
            <person name="De Carvalho L.P.S."/>
            <person name="Shen B."/>
        </authorList>
    </citation>
    <scope>NUCLEOTIDE SEQUENCE [LARGE SCALE GENOMIC DNA]</scope>
    <source>
        <strain evidence="4 5">NPDC058753</strain>
    </source>
</reference>
<proteinExistence type="predicted"/>
<dbReference type="SUPFAM" id="SSF53474">
    <property type="entry name" value="alpha/beta-Hydrolases"/>
    <property type="match status" value="1"/>
</dbReference>
<name>A0ABW6GNY9_9ACTN</name>
<dbReference type="Gene3D" id="3.40.50.1820">
    <property type="entry name" value="alpha/beta hydrolase"/>
    <property type="match status" value="1"/>
</dbReference>
<dbReference type="Proteomes" id="UP001599542">
    <property type="component" value="Unassembled WGS sequence"/>
</dbReference>
<feature type="domain" description="Alpha/beta hydrolase fold-3" evidence="3">
    <location>
        <begin position="126"/>
        <end position="331"/>
    </location>
</feature>
<evidence type="ECO:0000313" key="5">
    <source>
        <dbReference type="Proteomes" id="UP001599542"/>
    </source>
</evidence>
<gene>
    <name evidence="4" type="ORF">ACFW6T_20250</name>
</gene>
<dbReference type="PANTHER" id="PTHR48081:SF8">
    <property type="entry name" value="ALPHA_BETA HYDROLASE FOLD-3 DOMAIN-CONTAINING PROTEIN-RELATED"/>
    <property type="match status" value="1"/>
</dbReference>
<comment type="caution">
    <text evidence="4">The sequence shown here is derived from an EMBL/GenBank/DDBJ whole genome shotgun (WGS) entry which is preliminary data.</text>
</comment>
<keyword evidence="1 4" id="KW-0378">Hydrolase</keyword>
<evidence type="ECO:0000256" key="2">
    <source>
        <dbReference type="SAM" id="MobiDB-lite"/>
    </source>
</evidence>
<accession>A0ABW6GNY9</accession>
<dbReference type="PANTHER" id="PTHR48081">
    <property type="entry name" value="AB HYDROLASE SUPERFAMILY PROTEIN C4A8.06C"/>
    <property type="match status" value="1"/>
</dbReference>
<dbReference type="InterPro" id="IPR050300">
    <property type="entry name" value="GDXG_lipolytic_enzyme"/>
</dbReference>
<evidence type="ECO:0000259" key="3">
    <source>
        <dbReference type="Pfam" id="PF07859"/>
    </source>
</evidence>
<dbReference type="Pfam" id="PF07859">
    <property type="entry name" value="Abhydrolase_3"/>
    <property type="match status" value="1"/>
</dbReference>
<protein>
    <submittedName>
        <fullName evidence="4">Alpha/beta hydrolase</fullName>
    </submittedName>
</protein>
<evidence type="ECO:0000313" key="4">
    <source>
        <dbReference type="EMBL" id="MFE1354319.1"/>
    </source>
</evidence>
<dbReference type="InterPro" id="IPR013094">
    <property type="entry name" value="AB_hydrolase_3"/>
</dbReference>
<dbReference type="InterPro" id="IPR029058">
    <property type="entry name" value="AB_hydrolase_fold"/>
</dbReference>